<evidence type="ECO:0000313" key="2">
    <source>
        <dbReference type="EMBL" id="KAK1931002.1"/>
    </source>
</evidence>
<accession>A0AAD9G3Y6</accession>
<gene>
    <name evidence="2" type="ORF">P3T76_013591</name>
</gene>
<dbReference type="Proteomes" id="UP001259832">
    <property type="component" value="Unassembled WGS sequence"/>
</dbReference>
<protein>
    <submittedName>
        <fullName evidence="2">Uncharacterized protein</fullName>
    </submittedName>
</protein>
<comment type="caution">
    <text evidence="2">The sequence shown here is derived from an EMBL/GenBank/DDBJ whole genome shotgun (WGS) entry which is preliminary data.</text>
</comment>
<organism evidence="2 3">
    <name type="scientific">Phytophthora citrophthora</name>
    <dbReference type="NCBI Taxonomy" id="4793"/>
    <lineage>
        <taxon>Eukaryota</taxon>
        <taxon>Sar</taxon>
        <taxon>Stramenopiles</taxon>
        <taxon>Oomycota</taxon>
        <taxon>Peronosporomycetes</taxon>
        <taxon>Peronosporales</taxon>
        <taxon>Peronosporaceae</taxon>
        <taxon>Phytophthora</taxon>
    </lineage>
</organism>
<sequence length="102" mass="11231">MIGRIPTACTAESRIYVGGDEGVGHGKKNPRDAQRRAKRGPPHAHKPYHKALGLGHQVGDAVTVDAYGAFVKRISFRSARFKGRHVPERWYHVSPFAGVNCN</sequence>
<feature type="compositionally biased region" description="Basic residues" evidence="1">
    <location>
        <begin position="36"/>
        <end position="47"/>
    </location>
</feature>
<reference evidence="2" key="1">
    <citation type="submission" date="2023-08" db="EMBL/GenBank/DDBJ databases">
        <title>Reference Genome Resource for the Citrus Pathogen Phytophthora citrophthora.</title>
        <authorList>
            <person name="Moller H."/>
            <person name="Coetzee B."/>
            <person name="Rose L.J."/>
            <person name="Van Niekerk J.M."/>
        </authorList>
    </citation>
    <scope>NUCLEOTIDE SEQUENCE</scope>
    <source>
        <strain evidence="2">STE-U-9442</strain>
    </source>
</reference>
<evidence type="ECO:0000313" key="3">
    <source>
        <dbReference type="Proteomes" id="UP001259832"/>
    </source>
</evidence>
<proteinExistence type="predicted"/>
<feature type="region of interest" description="Disordered" evidence="1">
    <location>
        <begin position="18"/>
        <end position="47"/>
    </location>
</feature>
<name>A0AAD9G3Y6_9STRA</name>
<dbReference type="EMBL" id="JASMQC010000036">
    <property type="protein sequence ID" value="KAK1931002.1"/>
    <property type="molecule type" value="Genomic_DNA"/>
</dbReference>
<dbReference type="AlphaFoldDB" id="A0AAD9G3Y6"/>
<evidence type="ECO:0000256" key="1">
    <source>
        <dbReference type="SAM" id="MobiDB-lite"/>
    </source>
</evidence>
<keyword evidence="3" id="KW-1185">Reference proteome</keyword>